<organism evidence="1 2">
    <name type="scientific">Austropuccinia psidii MF-1</name>
    <dbReference type="NCBI Taxonomy" id="1389203"/>
    <lineage>
        <taxon>Eukaryota</taxon>
        <taxon>Fungi</taxon>
        <taxon>Dikarya</taxon>
        <taxon>Basidiomycota</taxon>
        <taxon>Pucciniomycotina</taxon>
        <taxon>Pucciniomycetes</taxon>
        <taxon>Pucciniales</taxon>
        <taxon>Sphaerophragmiaceae</taxon>
        <taxon>Austropuccinia</taxon>
    </lineage>
</organism>
<protein>
    <submittedName>
        <fullName evidence="1">Uncharacterized protein</fullName>
    </submittedName>
</protein>
<accession>A0A9Q3F4S0</accession>
<dbReference type="EMBL" id="AVOT02037971">
    <property type="protein sequence ID" value="MBW0532724.1"/>
    <property type="molecule type" value="Genomic_DNA"/>
</dbReference>
<proteinExistence type="predicted"/>
<evidence type="ECO:0000313" key="2">
    <source>
        <dbReference type="Proteomes" id="UP000765509"/>
    </source>
</evidence>
<name>A0A9Q3F4S0_9BASI</name>
<gene>
    <name evidence="1" type="ORF">O181_072439</name>
</gene>
<dbReference type="Proteomes" id="UP000765509">
    <property type="component" value="Unassembled WGS sequence"/>
</dbReference>
<comment type="caution">
    <text evidence="1">The sequence shown here is derived from an EMBL/GenBank/DDBJ whole genome shotgun (WGS) entry which is preliminary data.</text>
</comment>
<sequence>MLVQCSPPERKTISPATVPAFLTPTSRVPIDSTPLVPKLGSKLDRGPNFKGEPLFMKEGKSPRRFMSFPGMFGYFTGTSKDNFKVFGELGDVKEGNYVEEEDFDNNELFSSQEERTKALYGPAPAQYSQASFAQTEPALLAIL</sequence>
<keyword evidence="2" id="KW-1185">Reference proteome</keyword>
<dbReference type="AlphaFoldDB" id="A0A9Q3F4S0"/>
<evidence type="ECO:0000313" key="1">
    <source>
        <dbReference type="EMBL" id="MBW0532724.1"/>
    </source>
</evidence>
<reference evidence="1" key="1">
    <citation type="submission" date="2021-03" db="EMBL/GenBank/DDBJ databases">
        <title>Draft genome sequence of rust myrtle Austropuccinia psidii MF-1, a brazilian biotype.</title>
        <authorList>
            <person name="Quecine M.C."/>
            <person name="Pachon D.M.R."/>
            <person name="Bonatelli M.L."/>
            <person name="Correr F.H."/>
            <person name="Franceschini L.M."/>
            <person name="Leite T.F."/>
            <person name="Margarido G.R.A."/>
            <person name="Almeida C.A."/>
            <person name="Ferrarezi J.A."/>
            <person name="Labate C.A."/>
        </authorList>
    </citation>
    <scope>NUCLEOTIDE SEQUENCE</scope>
    <source>
        <strain evidence="1">MF-1</strain>
    </source>
</reference>